<feature type="domain" description="N-acetyltransferase" evidence="2">
    <location>
        <begin position="488"/>
        <end position="630"/>
    </location>
</feature>
<keyword evidence="4" id="KW-1185">Reference proteome</keyword>
<dbReference type="PANTHER" id="PTHR45527:SF1">
    <property type="entry name" value="FATTY ACID SYNTHASE"/>
    <property type="match status" value="1"/>
</dbReference>
<dbReference type="STRING" id="196164.gene:10743374"/>
<dbReference type="AlphaFoldDB" id="Q8FSX0"/>
<dbReference type="Gene3D" id="3.30.559.10">
    <property type="entry name" value="Chloramphenicol acetyltransferase-like domain"/>
    <property type="match status" value="1"/>
</dbReference>
<proteinExistence type="predicted"/>
<accession>Q8FSX0</accession>
<reference evidence="3 4" key="1">
    <citation type="journal article" date="2003" name="Genome Res.">
        <title>Comparative complete genome sequence analysis of the amino acid replacements responsible for the thermostability of Corynebacterium efficiens.</title>
        <authorList>
            <person name="Nishio Y."/>
            <person name="Nakamura Y."/>
            <person name="Kawarabayasi Y."/>
            <person name="Usuda Y."/>
            <person name="Kimura E."/>
            <person name="Sugimoto S."/>
            <person name="Matsui K."/>
            <person name="Yamagishi A."/>
            <person name="Kikuchi H."/>
            <person name="Ikeo K."/>
            <person name="Gojobori T."/>
        </authorList>
    </citation>
    <scope>NUCLEOTIDE SEQUENCE [LARGE SCALE GENOMIC DNA]</scope>
    <source>
        <strain evidence="4">DSM 44549 / YS-314 / AJ 12310 / JCM 11189 / NBRC 100395</strain>
    </source>
</reference>
<feature type="compositionally biased region" description="Basic and acidic residues" evidence="1">
    <location>
        <begin position="621"/>
        <end position="630"/>
    </location>
</feature>
<dbReference type="eggNOG" id="COG1020">
    <property type="taxonomic scope" value="Bacteria"/>
</dbReference>
<dbReference type="EMBL" id="BA000035">
    <property type="protein sequence ID" value="BAC19734.1"/>
    <property type="molecule type" value="Genomic_DNA"/>
</dbReference>
<evidence type="ECO:0000256" key="1">
    <source>
        <dbReference type="SAM" id="MobiDB-lite"/>
    </source>
</evidence>
<name>Q8FSX0_COREF</name>
<dbReference type="GO" id="GO:0031177">
    <property type="term" value="F:phosphopantetheine binding"/>
    <property type="evidence" value="ECO:0007669"/>
    <property type="project" value="TreeGrafter"/>
</dbReference>
<sequence>MNSAHGAVRQVGHLHHYRRRTTSIREPRRCCAQACWVSIAIYLLTDRYVGYTTAMRLTHVDQLLLPFGTLHSYQATVSAPGDAVPISFDQNRHVGAGERTGSWMALSIRLDDRVDHDELSHAWLQVVDRHGTLRTAFSTDSAGQVQAHRIEVHPGAWIQHPIAPGETMNDALNLVLNRHCSPYARPSHRLCVVEAAAGPVIILASDHSHVDMWSMLILARDLLEALEGGDISDPVPAFEEHTVELRSRPPAPDSIHRRWREIIAAGEGKMPRFPLPLGDALAQPERVEVRDIFGVNDLAIYSSHARSVGVSTLALTTSIMAEVTREQANVPLRAVFPVHSRFDERWHDSCGWFITNSVIEVTESDIKGAATAVREAVLLGSHPLEEILIPWGGLPETPGMFAVSWLDLRRLPVHIDDIGLDAQYVSAAIHTDGVMLWFILDRSGAHLRCRYPDTPTARISVGHWLDAVVSRMRTHSSGTQVHILNRSFIITPARREDVPAITEMLDGTPLDPSALTRLEAAFDVLTHESSHYLAVVRDDSNTVVGAMQLTFIPQLAGGGTMKLLIDFLRVIEPLRNTGLADTMLDWAHEHGRARGAGLAELHAPGQRVGPLADRAGYTHGTEGRQRLLSQ</sequence>
<dbReference type="PANTHER" id="PTHR45527">
    <property type="entry name" value="NONRIBOSOMAL PEPTIDE SYNTHETASE"/>
    <property type="match status" value="1"/>
</dbReference>
<protein>
    <recommendedName>
        <fullName evidence="2">N-acetyltransferase domain-containing protein</fullName>
    </recommendedName>
</protein>
<evidence type="ECO:0000259" key="2">
    <source>
        <dbReference type="PROSITE" id="PS51186"/>
    </source>
</evidence>
<dbReference type="GO" id="GO:0005737">
    <property type="term" value="C:cytoplasm"/>
    <property type="evidence" value="ECO:0007669"/>
    <property type="project" value="TreeGrafter"/>
</dbReference>
<dbReference type="Pfam" id="PF00583">
    <property type="entry name" value="Acetyltransf_1"/>
    <property type="match status" value="1"/>
</dbReference>
<dbReference type="GO" id="GO:0043041">
    <property type="term" value="P:amino acid activation for nonribosomal peptide biosynthetic process"/>
    <property type="evidence" value="ECO:0007669"/>
    <property type="project" value="TreeGrafter"/>
</dbReference>
<dbReference type="Proteomes" id="UP000001409">
    <property type="component" value="Chromosome"/>
</dbReference>
<dbReference type="InterPro" id="IPR000182">
    <property type="entry name" value="GNAT_dom"/>
</dbReference>
<feature type="region of interest" description="Disordered" evidence="1">
    <location>
        <begin position="609"/>
        <end position="630"/>
    </location>
</feature>
<dbReference type="GO" id="GO:0044550">
    <property type="term" value="P:secondary metabolite biosynthetic process"/>
    <property type="evidence" value="ECO:0007669"/>
    <property type="project" value="TreeGrafter"/>
</dbReference>
<dbReference type="InterPro" id="IPR016181">
    <property type="entry name" value="Acyl_CoA_acyltransferase"/>
</dbReference>
<dbReference type="SUPFAM" id="SSF52777">
    <property type="entry name" value="CoA-dependent acyltransferases"/>
    <property type="match status" value="1"/>
</dbReference>
<dbReference type="Gene3D" id="3.40.630.30">
    <property type="match status" value="1"/>
</dbReference>
<organism evidence="3 4">
    <name type="scientific">Corynebacterium efficiens (strain DSM 44549 / YS-314 / AJ 12310 / JCM 11189 / NBRC 100395)</name>
    <dbReference type="NCBI Taxonomy" id="196164"/>
    <lineage>
        <taxon>Bacteria</taxon>
        <taxon>Bacillati</taxon>
        <taxon>Actinomycetota</taxon>
        <taxon>Actinomycetes</taxon>
        <taxon>Mycobacteriales</taxon>
        <taxon>Corynebacteriaceae</taxon>
        <taxon>Corynebacterium</taxon>
    </lineage>
</organism>
<evidence type="ECO:0000313" key="3">
    <source>
        <dbReference type="EMBL" id="BAC19734.1"/>
    </source>
</evidence>
<dbReference type="PROSITE" id="PS51186">
    <property type="entry name" value="GNAT"/>
    <property type="match status" value="1"/>
</dbReference>
<dbReference type="SUPFAM" id="SSF55729">
    <property type="entry name" value="Acyl-CoA N-acyltransferases (Nat)"/>
    <property type="match status" value="1"/>
</dbReference>
<dbReference type="InterPro" id="IPR023213">
    <property type="entry name" value="CAT-like_dom_sf"/>
</dbReference>
<dbReference type="GO" id="GO:0016747">
    <property type="term" value="F:acyltransferase activity, transferring groups other than amino-acyl groups"/>
    <property type="evidence" value="ECO:0007669"/>
    <property type="project" value="InterPro"/>
</dbReference>
<evidence type="ECO:0000313" key="4">
    <source>
        <dbReference type="Proteomes" id="UP000001409"/>
    </source>
</evidence>
<dbReference type="HOGENOM" id="CLU_036696_0_0_11"/>
<dbReference type="KEGG" id="cef:CE2924"/>